<feature type="transmembrane region" description="Helical" evidence="1">
    <location>
        <begin position="12"/>
        <end position="32"/>
    </location>
</feature>
<reference evidence="2 3" key="1">
    <citation type="submission" date="2016-11" db="EMBL/GenBank/DDBJ databases">
        <title>Comparative genomics of Acidibacillus ferroxidans species.</title>
        <authorList>
            <person name="Oliveira G."/>
            <person name="Nunes G."/>
            <person name="Oliveira R."/>
            <person name="Araujo F."/>
            <person name="Salim A."/>
            <person name="Scholte L."/>
            <person name="Morais D."/>
            <person name="Nancucheo I."/>
            <person name="Johnson D.B."/>
            <person name="Grail B."/>
            <person name="Bittencourt J."/>
            <person name="Valadares R."/>
        </authorList>
    </citation>
    <scope>NUCLEOTIDE SEQUENCE [LARGE SCALE GENOMIC DNA]</scope>
    <source>
        <strain evidence="2 3">Y002</strain>
    </source>
</reference>
<evidence type="ECO:0000313" key="2">
    <source>
        <dbReference type="EMBL" id="PWI56840.1"/>
    </source>
</evidence>
<proteinExistence type="predicted"/>
<evidence type="ECO:0000313" key="3">
    <source>
        <dbReference type="Proteomes" id="UP000245380"/>
    </source>
</evidence>
<keyword evidence="1" id="KW-1133">Transmembrane helix</keyword>
<dbReference type="Proteomes" id="UP000245380">
    <property type="component" value="Unassembled WGS sequence"/>
</dbReference>
<name>A0A2U3D6D7_SULT2</name>
<protein>
    <recommendedName>
        <fullName evidence="4">DUF4446 domain-containing protein</fullName>
    </recommendedName>
</protein>
<keyword evidence="1" id="KW-0472">Membrane</keyword>
<accession>A0A2U3D6D7</accession>
<evidence type="ECO:0008006" key="4">
    <source>
        <dbReference type="Google" id="ProtNLM"/>
    </source>
</evidence>
<evidence type="ECO:0000256" key="1">
    <source>
        <dbReference type="SAM" id="Phobius"/>
    </source>
</evidence>
<dbReference type="InterPro" id="IPR027981">
    <property type="entry name" value="DUF4446"/>
</dbReference>
<dbReference type="EMBL" id="MPDK01000025">
    <property type="protein sequence ID" value="PWI56840.1"/>
    <property type="molecule type" value="Genomic_DNA"/>
</dbReference>
<dbReference type="Pfam" id="PF14584">
    <property type="entry name" value="DUF4446"/>
    <property type="match status" value="1"/>
</dbReference>
<organism evidence="2 3">
    <name type="scientific">Sulfoacidibacillus thermotolerans</name>
    <name type="common">Acidibacillus sulfuroxidans</name>
    <dbReference type="NCBI Taxonomy" id="1765684"/>
    <lineage>
        <taxon>Bacteria</taxon>
        <taxon>Bacillati</taxon>
        <taxon>Bacillota</taxon>
        <taxon>Bacilli</taxon>
        <taxon>Bacillales</taxon>
        <taxon>Alicyclobacillaceae</taxon>
        <taxon>Sulfoacidibacillus</taxon>
    </lineage>
</organism>
<comment type="caution">
    <text evidence="2">The sequence shown here is derived from an EMBL/GenBank/DDBJ whole genome shotgun (WGS) entry which is preliminary data.</text>
</comment>
<sequence length="161" mass="18057">MLSLKDQALILSAGVSFIVAIISLILSSVAAVRTKKLRNRYRSLMKGESGIDIESLIHRYNDRVIALEQEIERMAGLIKNHDLRITQKVETAQVLRYNAFGEKGNDLSFSVAFLDEKGTGAVISSIFGRDESRVYAKPIVEKKSNYALTNEEQEVILKQIK</sequence>
<keyword evidence="3" id="KW-1185">Reference proteome</keyword>
<gene>
    <name evidence="2" type="ORF">BM613_11735</name>
</gene>
<dbReference type="AlphaFoldDB" id="A0A2U3D6D7"/>
<keyword evidence="1" id="KW-0812">Transmembrane</keyword>